<reference evidence="4 5" key="1">
    <citation type="submission" date="2020-04" db="EMBL/GenBank/DDBJ databases">
        <authorList>
            <person name="Alioto T."/>
            <person name="Alioto T."/>
            <person name="Gomez Garrido J."/>
        </authorList>
    </citation>
    <scope>NUCLEOTIDE SEQUENCE [LARGE SCALE GENOMIC DNA]</scope>
</reference>
<dbReference type="PANTHER" id="PTHR24123:SF33">
    <property type="entry name" value="PROTEIN HOS4"/>
    <property type="match status" value="1"/>
</dbReference>
<evidence type="ECO:0000256" key="3">
    <source>
        <dbReference type="PROSITE-ProRule" id="PRU00023"/>
    </source>
</evidence>
<sequence length="477" mass="53359">MEVALYGNLEMVKIQVAKGADANIGELTEEYGASVIHFAAANKKHGIEIVKYFASLDWDVNQEDDQGEVPLDYAIAEEAFAVAKEIYLLIDMSPESNLLHYCVMENKLDAAKKVHNRYNELVNGLTSDGAGTIHLAAQYADQQMCEWLIDDLGIDIRSLNVHLKVNVMYYVCFNHEFGDDLVKFFIERGLNVDDVGDNLSSPIHQAIVERNVDVINALIDCNADLKFSLPIVKLFYEKQPHLFEETFRGGKTIAHRAAKHGDLEVFQWLVEEAKVNTAKADERGQTVLHHAAKNEKHGKTLVCYIISKMGTDVNVICKRALNLEYGGEVINYLHNFHSLDVNLKSLSGETPILLAVKGGNVGAVEQLCNFDADLTAEYNGVNLVHMSIIIDSLEVAKVLHKHNLKLINEKFGADGKNALHVAAELGNHRFCTWLVEEGVNVKAKTKEGKSVTDLVPWFNLRLLKYLKNIPKLRRALK</sequence>
<dbReference type="SUPFAM" id="SSF48403">
    <property type="entry name" value="Ankyrin repeat"/>
    <property type="match status" value="2"/>
</dbReference>
<dbReference type="EMBL" id="CADEPI010000039">
    <property type="protein sequence ID" value="CAB3368685.1"/>
    <property type="molecule type" value="Genomic_DNA"/>
</dbReference>
<dbReference type="PROSITE" id="PS50088">
    <property type="entry name" value="ANK_REPEAT"/>
    <property type="match status" value="2"/>
</dbReference>
<dbReference type="InterPro" id="IPR051165">
    <property type="entry name" value="Multifunctional_ANK_Repeat"/>
</dbReference>
<dbReference type="Gene3D" id="1.25.40.20">
    <property type="entry name" value="Ankyrin repeat-containing domain"/>
    <property type="match status" value="3"/>
</dbReference>
<comment type="caution">
    <text evidence="4">The sequence shown here is derived from an EMBL/GenBank/DDBJ whole genome shotgun (WGS) entry which is preliminary data.</text>
</comment>
<dbReference type="InterPro" id="IPR036770">
    <property type="entry name" value="Ankyrin_rpt-contain_sf"/>
</dbReference>
<dbReference type="Pfam" id="PF12796">
    <property type="entry name" value="Ank_2"/>
    <property type="match status" value="4"/>
</dbReference>
<dbReference type="PROSITE" id="PS50297">
    <property type="entry name" value="ANK_REP_REGION"/>
    <property type="match status" value="1"/>
</dbReference>
<dbReference type="PANTHER" id="PTHR24123">
    <property type="entry name" value="ANKYRIN REPEAT-CONTAINING"/>
    <property type="match status" value="1"/>
</dbReference>
<proteinExistence type="predicted"/>
<evidence type="ECO:0000313" key="4">
    <source>
        <dbReference type="EMBL" id="CAB3368685.1"/>
    </source>
</evidence>
<dbReference type="InterPro" id="IPR002110">
    <property type="entry name" value="Ankyrin_rpt"/>
</dbReference>
<dbReference type="Proteomes" id="UP000494165">
    <property type="component" value="Unassembled WGS sequence"/>
</dbReference>
<dbReference type="SMART" id="SM00248">
    <property type="entry name" value="ANK"/>
    <property type="match status" value="10"/>
</dbReference>
<evidence type="ECO:0000256" key="2">
    <source>
        <dbReference type="ARBA" id="ARBA00023043"/>
    </source>
</evidence>
<protein>
    <submittedName>
        <fullName evidence="4">Uncharacterized protein</fullName>
    </submittedName>
</protein>
<name>A0A8S1CEF9_9INSE</name>
<evidence type="ECO:0000313" key="5">
    <source>
        <dbReference type="Proteomes" id="UP000494165"/>
    </source>
</evidence>
<keyword evidence="5" id="KW-1185">Reference proteome</keyword>
<keyword evidence="2 3" id="KW-0040">ANK repeat</keyword>
<keyword evidence="1" id="KW-0677">Repeat</keyword>
<accession>A0A8S1CEF9</accession>
<evidence type="ECO:0000256" key="1">
    <source>
        <dbReference type="ARBA" id="ARBA00022737"/>
    </source>
</evidence>
<dbReference type="OrthoDB" id="10254927at2759"/>
<gene>
    <name evidence="4" type="ORF">CLODIP_2_CD00894</name>
</gene>
<feature type="repeat" description="ANK" evidence="3">
    <location>
        <begin position="414"/>
        <end position="446"/>
    </location>
</feature>
<organism evidence="4 5">
    <name type="scientific">Cloeon dipterum</name>
    <dbReference type="NCBI Taxonomy" id="197152"/>
    <lineage>
        <taxon>Eukaryota</taxon>
        <taxon>Metazoa</taxon>
        <taxon>Ecdysozoa</taxon>
        <taxon>Arthropoda</taxon>
        <taxon>Hexapoda</taxon>
        <taxon>Insecta</taxon>
        <taxon>Pterygota</taxon>
        <taxon>Palaeoptera</taxon>
        <taxon>Ephemeroptera</taxon>
        <taxon>Pisciforma</taxon>
        <taxon>Baetidae</taxon>
        <taxon>Cloeon</taxon>
    </lineage>
</organism>
<feature type="repeat" description="ANK" evidence="3">
    <location>
        <begin position="347"/>
        <end position="379"/>
    </location>
</feature>
<dbReference type="AlphaFoldDB" id="A0A8S1CEF9"/>